<accession>A0ABD3Q916</accession>
<dbReference type="AlphaFoldDB" id="A0ABD3Q916"/>
<dbReference type="EMBL" id="JALLAZ020000371">
    <property type="protein sequence ID" value="KAL3796827.1"/>
    <property type="molecule type" value="Genomic_DNA"/>
</dbReference>
<evidence type="ECO:0000313" key="3">
    <source>
        <dbReference type="Proteomes" id="UP001530315"/>
    </source>
</evidence>
<keyword evidence="3" id="KW-1185">Reference proteome</keyword>
<evidence type="ECO:0000256" key="1">
    <source>
        <dbReference type="SAM" id="Coils"/>
    </source>
</evidence>
<dbReference type="Gene3D" id="1.20.58.2190">
    <property type="match status" value="1"/>
</dbReference>
<protein>
    <recommendedName>
        <fullName evidence="4">PUB domain-containing protein</fullName>
    </recommendedName>
</protein>
<dbReference type="Proteomes" id="UP001530315">
    <property type="component" value="Unassembled WGS sequence"/>
</dbReference>
<dbReference type="SUPFAM" id="SSF143503">
    <property type="entry name" value="PUG domain-like"/>
    <property type="match status" value="1"/>
</dbReference>
<proteinExistence type="predicted"/>
<name>A0ABD3Q916_9STRA</name>
<sequence>MDLRKVEQDLEKISSDWKALRRQRPRFDGCVAGPSTAAPDAACIITGQELFSLMPSWRELMSKVNDDELFPSEDDGCLDDGEVDPGFDRAYVANSENGTTDETTNFIDSEFGMCLGTSPTNADVDVANANVPNAVVDNGKQSIWEKYASKNTAKSKVTEPVAATAYRSENNADVYDPEEEEPMRVEDASPETILAGLESLHERIAALGPKIDKFNTKLRERDPITKKPRYGEKTIPRVKAVIRTFRALEKVAAVLFNDSDTVPSVVSALRSQIQQHTEQLNATKQAQRSQEQLEAELLVKERILAEERASQLRLLEEQRKRDEERELARRAEEARMRRLEEEQAAVDAERRADLELLALVPTSGVDGVREQIGRMREALKDDRASLDVALGSLYTLFEQIVRKPEEVNFRRVRRNHPKFMEDIGRHVGGREVLIAAGFKLEKLDGVPCFFSAEPHIESDMDGWSEWFDTLKKTLAVIEEEMFK</sequence>
<dbReference type="CDD" id="cd09212">
    <property type="entry name" value="PUB"/>
    <property type="match status" value="1"/>
</dbReference>
<gene>
    <name evidence="2" type="ORF">ACHAW5_002513</name>
</gene>
<feature type="coiled-coil region" evidence="1">
    <location>
        <begin position="266"/>
        <end position="351"/>
    </location>
</feature>
<reference evidence="2 3" key="1">
    <citation type="submission" date="2024-10" db="EMBL/GenBank/DDBJ databases">
        <title>Updated reference genomes for cyclostephanoid diatoms.</title>
        <authorList>
            <person name="Roberts W.R."/>
            <person name="Alverson A.J."/>
        </authorList>
    </citation>
    <scope>NUCLEOTIDE SEQUENCE [LARGE SCALE GENOMIC DNA]</scope>
    <source>
        <strain evidence="2 3">AJA276-08</strain>
    </source>
</reference>
<evidence type="ECO:0008006" key="4">
    <source>
        <dbReference type="Google" id="ProtNLM"/>
    </source>
</evidence>
<keyword evidence="1" id="KW-0175">Coiled coil</keyword>
<dbReference type="InterPro" id="IPR036339">
    <property type="entry name" value="PUB-like_dom_sf"/>
</dbReference>
<evidence type="ECO:0000313" key="2">
    <source>
        <dbReference type="EMBL" id="KAL3796827.1"/>
    </source>
</evidence>
<organism evidence="2 3">
    <name type="scientific">Stephanodiscus triporus</name>
    <dbReference type="NCBI Taxonomy" id="2934178"/>
    <lineage>
        <taxon>Eukaryota</taxon>
        <taxon>Sar</taxon>
        <taxon>Stramenopiles</taxon>
        <taxon>Ochrophyta</taxon>
        <taxon>Bacillariophyta</taxon>
        <taxon>Coscinodiscophyceae</taxon>
        <taxon>Thalassiosirophycidae</taxon>
        <taxon>Stephanodiscales</taxon>
        <taxon>Stephanodiscaceae</taxon>
        <taxon>Stephanodiscus</taxon>
    </lineage>
</organism>
<comment type="caution">
    <text evidence="2">The sequence shown here is derived from an EMBL/GenBank/DDBJ whole genome shotgun (WGS) entry which is preliminary data.</text>
</comment>